<organism evidence="14 15">
    <name type="scientific">Drosophila lebanonensis</name>
    <name type="common">Fruit fly</name>
    <name type="synonym">Scaptodrosophila lebanonensis</name>
    <dbReference type="NCBI Taxonomy" id="7225"/>
    <lineage>
        <taxon>Eukaryota</taxon>
        <taxon>Metazoa</taxon>
        <taxon>Ecdysozoa</taxon>
        <taxon>Arthropoda</taxon>
        <taxon>Hexapoda</taxon>
        <taxon>Insecta</taxon>
        <taxon>Pterygota</taxon>
        <taxon>Neoptera</taxon>
        <taxon>Endopterygota</taxon>
        <taxon>Diptera</taxon>
        <taxon>Brachycera</taxon>
        <taxon>Muscomorpha</taxon>
        <taxon>Ephydroidea</taxon>
        <taxon>Drosophilidae</taxon>
        <taxon>Scaptodrosophila</taxon>
    </lineage>
</organism>
<dbReference type="Gene3D" id="2.60.120.620">
    <property type="entry name" value="q2cbj1_9rhob like domain"/>
    <property type="match status" value="1"/>
</dbReference>
<dbReference type="InterPro" id="IPR006620">
    <property type="entry name" value="Pro_4_hyd_alph"/>
</dbReference>
<evidence type="ECO:0000256" key="10">
    <source>
        <dbReference type="ARBA" id="ARBA00023002"/>
    </source>
</evidence>
<keyword evidence="9" id="KW-0223">Dioxygenase</keyword>
<keyword evidence="14" id="KW-1185">Reference proteome</keyword>
<dbReference type="GO" id="GO:0005788">
    <property type="term" value="C:endoplasmic reticulum lumen"/>
    <property type="evidence" value="ECO:0007669"/>
    <property type="project" value="UniProtKB-SubCell"/>
</dbReference>
<dbReference type="GO" id="GO:0004656">
    <property type="term" value="F:procollagen-proline 4-dioxygenase activity"/>
    <property type="evidence" value="ECO:0007669"/>
    <property type="project" value="UniProtKB-EC"/>
</dbReference>
<comment type="cofactor">
    <cofactor evidence="1">
        <name>L-ascorbate</name>
        <dbReference type="ChEBI" id="CHEBI:38290"/>
    </cofactor>
</comment>
<dbReference type="InterPro" id="IPR005123">
    <property type="entry name" value="Oxoglu/Fe-dep_dioxygenase_dom"/>
</dbReference>
<dbReference type="SMART" id="SM00702">
    <property type="entry name" value="P4Hc"/>
    <property type="match status" value="1"/>
</dbReference>
<sequence length="473" mass="54204">MQAVNKYASALQHKIDEIQIYIQSLKRGRHDNFQEGVRFVSNSLNAFALIRRLHQDWPAWHTYMKRSVEKDEVQVIEDLLKKAPTVADMNEALLGMHRIEKTYGLEPKDIANGRLQGKQYDIQLFTRDCLTLVKHKIKKEDYGSAIQWFRIALQKKHNPHENIYNEILGAPFNDSIVSTLEPMSSFIVNKGNKTINASQLEQILKSNNNTCTADLQRLLQKLMISNNTQDLDETAPTPYDRGCRGLFPPRTKLSCRYNYTTTPFLRIAPLKMEEISVDPYIVIYHNIVSDKDIDDMHKAAVPKFFNGLAGIPKKNQTEPREIVSRCSWVTNPLPSRERVNRRFIDMTGLDIKGNAEIQVSNYGLGGHFKPHFDYISDDQKEQPDIIELGDRVATINVYTSDVEQGGATVFPNAEVTILPQKGNALFWFNLESDGTPDPRSLHSVCPVIVGSRWTFTKWLREKAQVFTRPCVRR</sequence>
<dbReference type="FunFam" id="2.60.120.620:FF:000011">
    <property type="entry name" value="Prolyl alpha subunit"/>
    <property type="match status" value="1"/>
</dbReference>
<dbReference type="InterPro" id="IPR011990">
    <property type="entry name" value="TPR-like_helical_dom_sf"/>
</dbReference>
<evidence type="ECO:0000256" key="9">
    <source>
        <dbReference type="ARBA" id="ARBA00022964"/>
    </source>
</evidence>
<dbReference type="GeneID" id="115623041"/>
<evidence type="ECO:0000256" key="2">
    <source>
        <dbReference type="ARBA" id="ARBA00002035"/>
    </source>
</evidence>
<dbReference type="PROSITE" id="PS51471">
    <property type="entry name" value="FE2OG_OXY"/>
    <property type="match status" value="1"/>
</dbReference>
<dbReference type="Pfam" id="PF08336">
    <property type="entry name" value="P4Ha_N"/>
    <property type="match status" value="1"/>
</dbReference>
<protein>
    <recommendedName>
        <fullName evidence="5">procollagen-proline 4-dioxygenase</fullName>
        <ecNumber evidence="5">1.14.11.2</ecNumber>
    </recommendedName>
</protein>
<comment type="function">
    <text evidence="2">Catalyzes the post-translational formation of 4-hydroxyproline in -Xaa-Pro-Gly- sequences in collagens and other proteins.</text>
</comment>
<dbReference type="GO" id="GO:0031418">
    <property type="term" value="F:L-ascorbic acid binding"/>
    <property type="evidence" value="ECO:0007669"/>
    <property type="project" value="UniProtKB-KW"/>
</dbReference>
<keyword evidence="10" id="KW-0560">Oxidoreductase</keyword>
<feature type="domain" description="Fe2OG dioxygenase" evidence="13">
    <location>
        <begin position="353"/>
        <end position="461"/>
    </location>
</feature>
<dbReference type="InterPro" id="IPR013547">
    <property type="entry name" value="P4H_N"/>
</dbReference>
<evidence type="ECO:0000313" key="15">
    <source>
        <dbReference type="RefSeq" id="XP_030373078.1"/>
    </source>
</evidence>
<dbReference type="EC" id="1.14.11.2" evidence="5"/>
<evidence type="ECO:0000256" key="3">
    <source>
        <dbReference type="ARBA" id="ARBA00004319"/>
    </source>
</evidence>
<dbReference type="InterPro" id="IPR044862">
    <property type="entry name" value="Pro_4_hyd_alph_FE2OG_OXY"/>
</dbReference>
<evidence type="ECO:0000256" key="8">
    <source>
        <dbReference type="ARBA" id="ARBA00022896"/>
    </source>
</evidence>
<evidence type="ECO:0000256" key="7">
    <source>
        <dbReference type="ARBA" id="ARBA00022824"/>
    </source>
</evidence>
<evidence type="ECO:0000256" key="4">
    <source>
        <dbReference type="ARBA" id="ARBA00006511"/>
    </source>
</evidence>
<dbReference type="OrthoDB" id="420380at2759"/>
<accession>A0A6J2TD75</accession>
<dbReference type="GO" id="GO:0005506">
    <property type="term" value="F:iron ion binding"/>
    <property type="evidence" value="ECO:0007669"/>
    <property type="project" value="InterPro"/>
</dbReference>
<dbReference type="PANTHER" id="PTHR10869">
    <property type="entry name" value="PROLYL 4-HYDROXYLASE ALPHA SUBUNIT"/>
    <property type="match status" value="1"/>
</dbReference>
<keyword evidence="11" id="KW-0408">Iron</keyword>
<evidence type="ECO:0000313" key="14">
    <source>
        <dbReference type="Proteomes" id="UP000504634"/>
    </source>
</evidence>
<gene>
    <name evidence="15" type="primary">LOC115623041</name>
</gene>
<evidence type="ECO:0000256" key="12">
    <source>
        <dbReference type="ARBA" id="ARBA00023180"/>
    </source>
</evidence>
<name>A0A6J2TD75_DROLE</name>
<dbReference type="Gene3D" id="6.10.140.1460">
    <property type="match status" value="1"/>
</dbReference>
<dbReference type="Gene3D" id="1.25.40.10">
    <property type="entry name" value="Tetratricopeptide repeat domain"/>
    <property type="match status" value="1"/>
</dbReference>
<evidence type="ECO:0000256" key="6">
    <source>
        <dbReference type="ARBA" id="ARBA00022723"/>
    </source>
</evidence>
<evidence type="ECO:0000259" key="13">
    <source>
        <dbReference type="PROSITE" id="PS51471"/>
    </source>
</evidence>
<comment type="similarity">
    <text evidence="4">Belongs to the P4HA family.</text>
</comment>
<comment type="subcellular location">
    <subcellularLocation>
        <location evidence="3">Endoplasmic reticulum lumen</location>
    </subcellularLocation>
</comment>
<evidence type="ECO:0000256" key="5">
    <source>
        <dbReference type="ARBA" id="ARBA00012269"/>
    </source>
</evidence>
<proteinExistence type="inferred from homology"/>
<keyword evidence="7" id="KW-0256">Endoplasmic reticulum</keyword>
<evidence type="ECO:0000256" key="11">
    <source>
        <dbReference type="ARBA" id="ARBA00023004"/>
    </source>
</evidence>
<dbReference type="Proteomes" id="UP000504634">
    <property type="component" value="Unplaced"/>
</dbReference>
<dbReference type="PANTHER" id="PTHR10869:SF216">
    <property type="entry name" value="PROCOLLAGEN-PROLINE 4-DIOXYGENASE"/>
    <property type="match status" value="1"/>
</dbReference>
<evidence type="ECO:0000256" key="1">
    <source>
        <dbReference type="ARBA" id="ARBA00001961"/>
    </source>
</evidence>
<dbReference type="RefSeq" id="XP_030373078.1">
    <property type="nucleotide sequence ID" value="XM_030517218.1"/>
</dbReference>
<keyword evidence="6" id="KW-0479">Metal-binding</keyword>
<reference evidence="15" key="1">
    <citation type="submission" date="2025-08" db="UniProtKB">
        <authorList>
            <consortium name="RefSeq"/>
        </authorList>
    </citation>
    <scope>IDENTIFICATION</scope>
    <source>
        <strain evidence="15">11010-0011.00</strain>
        <tissue evidence="15">Whole body</tissue>
    </source>
</reference>
<dbReference type="Pfam" id="PF13640">
    <property type="entry name" value="2OG-FeII_Oxy_3"/>
    <property type="match status" value="1"/>
</dbReference>
<dbReference type="AlphaFoldDB" id="A0A6J2TD75"/>
<dbReference type="InterPro" id="IPR045054">
    <property type="entry name" value="P4HA-like"/>
</dbReference>
<keyword evidence="8" id="KW-0847">Vitamin C</keyword>
<keyword evidence="12" id="KW-0325">Glycoprotein</keyword>